<dbReference type="Proteomes" id="UP000006727">
    <property type="component" value="Chromosome 6"/>
</dbReference>
<reference evidence="1 3" key="2">
    <citation type="journal article" date="2018" name="Plant J.">
        <title>The Physcomitrella patens chromosome-scale assembly reveals moss genome structure and evolution.</title>
        <authorList>
            <person name="Lang D."/>
            <person name="Ullrich K.K."/>
            <person name="Murat F."/>
            <person name="Fuchs J."/>
            <person name="Jenkins J."/>
            <person name="Haas F.B."/>
            <person name="Piednoel M."/>
            <person name="Gundlach H."/>
            <person name="Van Bel M."/>
            <person name="Meyberg R."/>
            <person name="Vives C."/>
            <person name="Morata J."/>
            <person name="Symeonidi A."/>
            <person name="Hiss M."/>
            <person name="Muchero W."/>
            <person name="Kamisugi Y."/>
            <person name="Saleh O."/>
            <person name="Blanc G."/>
            <person name="Decker E.L."/>
            <person name="van Gessel N."/>
            <person name="Grimwood J."/>
            <person name="Hayes R.D."/>
            <person name="Graham S.W."/>
            <person name="Gunter L.E."/>
            <person name="McDaniel S.F."/>
            <person name="Hoernstein S.N.W."/>
            <person name="Larsson A."/>
            <person name="Li F.W."/>
            <person name="Perroud P.F."/>
            <person name="Phillips J."/>
            <person name="Ranjan P."/>
            <person name="Rokshar D.S."/>
            <person name="Rothfels C.J."/>
            <person name="Schneider L."/>
            <person name="Shu S."/>
            <person name="Stevenson D.W."/>
            <person name="Thummler F."/>
            <person name="Tillich M."/>
            <person name="Villarreal Aguilar J.C."/>
            <person name="Widiez T."/>
            <person name="Wong G.K."/>
            <person name="Wymore A."/>
            <person name="Zhang Y."/>
            <person name="Zimmer A.D."/>
            <person name="Quatrano R.S."/>
            <person name="Mayer K.F.X."/>
            <person name="Goodstein D."/>
            <person name="Casacuberta J.M."/>
            <person name="Vandepoele K."/>
            <person name="Reski R."/>
            <person name="Cuming A.C."/>
            <person name="Tuskan G.A."/>
            <person name="Maumus F."/>
            <person name="Salse J."/>
            <person name="Schmutz J."/>
            <person name="Rensing S.A."/>
        </authorList>
    </citation>
    <scope>NUCLEOTIDE SEQUENCE [LARGE SCALE GENOMIC DNA]</scope>
    <source>
        <strain evidence="2 3">cv. Gransden 2004</strain>
    </source>
</reference>
<proteinExistence type="predicted"/>
<reference evidence="1 3" key="1">
    <citation type="journal article" date="2008" name="Science">
        <title>The Physcomitrella genome reveals evolutionary insights into the conquest of land by plants.</title>
        <authorList>
            <person name="Rensing S."/>
            <person name="Lang D."/>
            <person name="Zimmer A."/>
            <person name="Terry A."/>
            <person name="Salamov A."/>
            <person name="Shapiro H."/>
            <person name="Nishiyama T."/>
            <person name="Perroud P.-F."/>
            <person name="Lindquist E."/>
            <person name="Kamisugi Y."/>
            <person name="Tanahashi T."/>
            <person name="Sakakibara K."/>
            <person name="Fujita T."/>
            <person name="Oishi K."/>
            <person name="Shin-I T."/>
            <person name="Kuroki Y."/>
            <person name="Toyoda A."/>
            <person name="Suzuki Y."/>
            <person name="Hashimoto A."/>
            <person name="Yamaguchi K."/>
            <person name="Sugano A."/>
            <person name="Kohara Y."/>
            <person name="Fujiyama A."/>
            <person name="Anterola A."/>
            <person name="Aoki S."/>
            <person name="Ashton N."/>
            <person name="Barbazuk W.B."/>
            <person name="Barker E."/>
            <person name="Bennetzen J."/>
            <person name="Bezanilla M."/>
            <person name="Blankenship R."/>
            <person name="Cho S.H."/>
            <person name="Dutcher S."/>
            <person name="Estelle M."/>
            <person name="Fawcett J.A."/>
            <person name="Gundlach H."/>
            <person name="Hanada K."/>
            <person name="Heyl A."/>
            <person name="Hicks K.A."/>
            <person name="Hugh J."/>
            <person name="Lohr M."/>
            <person name="Mayer K."/>
            <person name="Melkozernov A."/>
            <person name="Murata T."/>
            <person name="Nelson D."/>
            <person name="Pils B."/>
            <person name="Prigge M."/>
            <person name="Reiss B."/>
            <person name="Renner T."/>
            <person name="Rombauts S."/>
            <person name="Rushton P."/>
            <person name="Sanderfoot A."/>
            <person name="Schween G."/>
            <person name="Shiu S.-H."/>
            <person name="Stueber K."/>
            <person name="Theodoulou F.L."/>
            <person name="Tu H."/>
            <person name="Van de Peer Y."/>
            <person name="Verrier P.J."/>
            <person name="Waters E."/>
            <person name="Wood A."/>
            <person name="Yang L."/>
            <person name="Cove D."/>
            <person name="Cuming A."/>
            <person name="Hasebe M."/>
            <person name="Lucas S."/>
            <person name="Mishler D.B."/>
            <person name="Reski R."/>
            <person name="Grigoriev I."/>
            <person name="Quatrano R.S."/>
            <person name="Boore J.L."/>
        </authorList>
    </citation>
    <scope>NUCLEOTIDE SEQUENCE [LARGE SCALE GENOMIC DNA]</scope>
    <source>
        <strain evidence="2 3">cv. Gransden 2004</strain>
    </source>
</reference>
<keyword evidence="3" id="KW-1185">Reference proteome</keyword>
<evidence type="ECO:0000313" key="3">
    <source>
        <dbReference type="Proteomes" id="UP000006727"/>
    </source>
</evidence>
<sequence>MGNPEITFNDTPLEFPNEELPHERMRGRFLLRTLIDIEMLRRDMQHMLYMWYI</sequence>
<protein>
    <submittedName>
        <fullName evidence="1 2">Uncharacterized protein</fullName>
    </submittedName>
</protein>
<gene>
    <name evidence="1" type="ORF">PHYPA_008489</name>
</gene>
<dbReference type="Gramene" id="Pp3c6_4290V3.2">
    <property type="protein sequence ID" value="Pp3c6_4290V3.2"/>
    <property type="gene ID" value="Pp3c6_4290"/>
</dbReference>
<organism evidence="1">
    <name type="scientific">Physcomitrium patens</name>
    <name type="common">Spreading-leaved earth moss</name>
    <name type="synonym">Physcomitrella patens</name>
    <dbReference type="NCBI Taxonomy" id="3218"/>
    <lineage>
        <taxon>Eukaryota</taxon>
        <taxon>Viridiplantae</taxon>
        <taxon>Streptophyta</taxon>
        <taxon>Embryophyta</taxon>
        <taxon>Bryophyta</taxon>
        <taxon>Bryophytina</taxon>
        <taxon>Bryopsida</taxon>
        <taxon>Funariidae</taxon>
        <taxon>Funariales</taxon>
        <taxon>Funariaceae</taxon>
        <taxon>Physcomitrium</taxon>
    </lineage>
</organism>
<name>A0A2K1KEB2_PHYPA</name>
<accession>A0A2K1KEB2</accession>
<dbReference type="InParanoid" id="A0A2K1KEB2"/>
<evidence type="ECO:0000313" key="2">
    <source>
        <dbReference type="EnsemblPlants" id="Pp3c6_4290V3.1"/>
    </source>
</evidence>
<reference evidence="2" key="3">
    <citation type="submission" date="2020-12" db="UniProtKB">
        <authorList>
            <consortium name="EnsemblPlants"/>
        </authorList>
    </citation>
    <scope>IDENTIFICATION</scope>
</reference>
<dbReference type="EnsemblPlants" id="Pp3c6_4290V3.1">
    <property type="protein sequence ID" value="Pp3c6_4290V3.1"/>
    <property type="gene ID" value="Pp3c6_4290"/>
</dbReference>
<dbReference type="Gramene" id="Pp3c6_4290V3.1">
    <property type="protein sequence ID" value="Pp3c6_4290V3.1"/>
    <property type="gene ID" value="Pp3c6_4290"/>
</dbReference>
<dbReference type="AlphaFoldDB" id="A0A2K1KEB2"/>
<dbReference type="EnsemblPlants" id="Pp3c6_4290V3.2">
    <property type="protein sequence ID" value="Pp3c6_4290V3.2"/>
    <property type="gene ID" value="Pp3c6_4290"/>
</dbReference>
<evidence type="ECO:0000313" key="1">
    <source>
        <dbReference type="EMBL" id="PNR52115.1"/>
    </source>
</evidence>
<dbReference type="EMBL" id="ABEU02000006">
    <property type="protein sequence ID" value="PNR52115.1"/>
    <property type="molecule type" value="Genomic_DNA"/>
</dbReference>